<dbReference type="EMBL" id="BMKS01000002">
    <property type="protein sequence ID" value="GGG23234.1"/>
    <property type="molecule type" value="Genomic_DNA"/>
</dbReference>
<organism evidence="2 3">
    <name type="scientific">Caldovatus sediminis</name>
    <dbReference type="NCBI Taxonomy" id="2041189"/>
    <lineage>
        <taxon>Bacteria</taxon>
        <taxon>Pseudomonadati</taxon>
        <taxon>Pseudomonadota</taxon>
        <taxon>Alphaproteobacteria</taxon>
        <taxon>Acetobacterales</taxon>
        <taxon>Roseomonadaceae</taxon>
        <taxon>Caldovatus</taxon>
    </lineage>
</organism>
<keyword evidence="1" id="KW-0812">Transmembrane</keyword>
<evidence type="ECO:0000313" key="2">
    <source>
        <dbReference type="EMBL" id="GGG23234.1"/>
    </source>
</evidence>
<keyword evidence="3" id="KW-1185">Reference proteome</keyword>
<dbReference type="Proteomes" id="UP000597507">
    <property type="component" value="Unassembled WGS sequence"/>
</dbReference>
<feature type="transmembrane region" description="Helical" evidence="1">
    <location>
        <begin position="45"/>
        <end position="64"/>
    </location>
</feature>
<accession>A0A8J3EB51</accession>
<name>A0A8J3EB51_9PROT</name>
<proteinExistence type="predicted"/>
<protein>
    <submittedName>
        <fullName evidence="2">Uncharacterized protein</fullName>
    </submittedName>
</protein>
<evidence type="ECO:0000256" key="1">
    <source>
        <dbReference type="SAM" id="Phobius"/>
    </source>
</evidence>
<comment type="caution">
    <text evidence="2">The sequence shown here is derived from an EMBL/GenBank/DDBJ whole genome shotgun (WGS) entry which is preliminary data.</text>
</comment>
<reference evidence="2 3" key="1">
    <citation type="journal article" date="2014" name="Int. J. Syst. Evol. Microbiol.">
        <title>Complete genome sequence of Corynebacterium casei LMG S-19264T (=DSM 44701T), isolated from a smear-ripened cheese.</title>
        <authorList>
            <consortium name="US DOE Joint Genome Institute (JGI-PGF)"/>
            <person name="Walter F."/>
            <person name="Albersmeier A."/>
            <person name="Kalinowski J."/>
            <person name="Ruckert C."/>
        </authorList>
    </citation>
    <scope>NUCLEOTIDE SEQUENCE [LARGE SCALE GENOMIC DNA]</scope>
    <source>
        <strain evidence="2 3">CGMCC 1.16330</strain>
    </source>
</reference>
<keyword evidence="1" id="KW-1133">Transmembrane helix</keyword>
<gene>
    <name evidence="2" type="ORF">GCM10010964_09230</name>
</gene>
<evidence type="ECO:0000313" key="3">
    <source>
        <dbReference type="Proteomes" id="UP000597507"/>
    </source>
</evidence>
<dbReference type="PROSITE" id="PS51257">
    <property type="entry name" value="PROKAR_LIPOPROTEIN"/>
    <property type="match status" value="1"/>
</dbReference>
<keyword evidence="1" id="KW-0472">Membrane</keyword>
<sequence length="114" mass="12427">MTPPRRGSGLGAALALHVVWTLACRLREGHIRTLLRPEAAWDRAVYTLVANPLIGTAAASWLFAGGGAEWPRQRCCASRTRRLFGVRRSASLPASCSASASISRKGRRRATRSW</sequence>
<dbReference type="AlphaFoldDB" id="A0A8J3EB51"/>